<dbReference type="InterPro" id="IPR051606">
    <property type="entry name" value="Polyketide_Oxido-like"/>
</dbReference>
<reference evidence="2" key="1">
    <citation type="submission" date="2022-10" db="EMBL/GenBank/DDBJ databases">
        <title>The complete genomes of actinobacterial strains from the NBC collection.</title>
        <authorList>
            <person name="Joergensen T.S."/>
            <person name="Alvarez Arevalo M."/>
            <person name="Sterndorff E.B."/>
            <person name="Faurdal D."/>
            <person name="Vuksanovic O."/>
            <person name="Mourched A.-S."/>
            <person name="Charusanti P."/>
            <person name="Shaw S."/>
            <person name="Blin K."/>
            <person name="Weber T."/>
        </authorList>
    </citation>
    <scope>NUCLEOTIDE SEQUENCE</scope>
    <source>
        <strain evidence="2">NBC_00222</strain>
    </source>
</reference>
<dbReference type="InterPro" id="IPR016040">
    <property type="entry name" value="NAD(P)-bd_dom"/>
</dbReference>
<sequence>MNITVFGATGNVGSRVVAEAVARGHQVTAVLRDPHRPHPFPATVRIATGDARDPEDVRRLAAGQDLLVTATRPAPGREDELAVATKGLLSGLAGTGVRLLVVGGAGSLTMPGGDGVTLADSPDFPAALLPIANACGEQLSLYLAETEVDWTYLSPSALLAPGERTGLFRLGRDELLVDADGSSTISMEDLAVALLDEAERPAHRRTRFTAGY</sequence>
<dbReference type="PANTHER" id="PTHR43355">
    <property type="entry name" value="FLAVIN REDUCTASE (NADPH)"/>
    <property type="match status" value="1"/>
</dbReference>
<organism evidence="2 3">
    <name type="scientific">Kitasatospora purpeofusca</name>
    <dbReference type="NCBI Taxonomy" id="67352"/>
    <lineage>
        <taxon>Bacteria</taxon>
        <taxon>Bacillati</taxon>
        <taxon>Actinomycetota</taxon>
        <taxon>Actinomycetes</taxon>
        <taxon>Kitasatosporales</taxon>
        <taxon>Streptomycetaceae</taxon>
        <taxon>Kitasatospora</taxon>
    </lineage>
</organism>
<dbReference type="RefSeq" id="WP_328953195.1">
    <property type="nucleotide sequence ID" value="NZ_CP108110.1"/>
</dbReference>
<dbReference type="EMBL" id="CP108110">
    <property type="protein sequence ID" value="WUQ82129.1"/>
    <property type="molecule type" value="Genomic_DNA"/>
</dbReference>
<dbReference type="SUPFAM" id="SSF51735">
    <property type="entry name" value="NAD(P)-binding Rossmann-fold domains"/>
    <property type="match status" value="1"/>
</dbReference>
<keyword evidence="3" id="KW-1185">Reference proteome</keyword>
<feature type="domain" description="NAD(P)-binding" evidence="1">
    <location>
        <begin position="7"/>
        <end position="199"/>
    </location>
</feature>
<evidence type="ECO:0000313" key="2">
    <source>
        <dbReference type="EMBL" id="WUQ82129.1"/>
    </source>
</evidence>
<accession>A0ABZ1TVH8</accession>
<dbReference type="InterPro" id="IPR036291">
    <property type="entry name" value="NAD(P)-bd_dom_sf"/>
</dbReference>
<dbReference type="Pfam" id="PF13460">
    <property type="entry name" value="NAD_binding_10"/>
    <property type="match status" value="1"/>
</dbReference>
<dbReference type="Gene3D" id="3.40.50.720">
    <property type="entry name" value="NAD(P)-binding Rossmann-like Domain"/>
    <property type="match status" value="1"/>
</dbReference>
<gene>
    <name evidence="2" type="ORF">OHA16_03510</name>
</gene>
<dbReference type="PANTHER" id="PTHR43355:SF2">
    <property type="entry name" value="FLAVIN REDUCTASE (NADPH)"/>
    <property type="match status" value="1"/>
</dbReference>
<dbReference type="Proteomes" id="UP001432222">
    <property type="component" value="Chromosome"/>
</dbReference>
<protein>
    <submittedName>
        <fullName evidence="2">NAD(P)H-binding protein</fullName>
    </submittedName>
</protein>
<evidence type="ECO:0000313" key="3">
    <source>
        <dbReference type="Proteomes" id="UP001432222"/>
    </source>
</evidence>
<proteinExistence type="predicted"/>
<evidence type="ECO:0000259" key="1">
    <source>
        <dbReference type="Pfam" id="PF13460"/>
    </source>
</evidence>
<name>A0ABZ1TVH8_9ACTN</name>